<proteinExistence type="predicted"/>
<protein>
    <submittedName>
        <fullName evidence="1">Uncharacterized protein</fullName>
    </submittedName>
</protein>
<dbReference type="EMBL" id="GBXM01057465">
    <property type="protein sequence ID" value="JAH51112.1"/>
    <property type="molecule type" value="Transcribed_RNA"/>
</dbReference>
<reference evidence="1" key="2">
    <citation type="journal article" date="2015" name="Fish Shellfish Immunol.">
        <title>Early steps in the European eel (Anguilla anguilla)-Vibrio vulnificus interaction in the gills: Role of the RtxA13 toxin.</title>
        <authorList>
            <person name="Callol A."/>
            <person name="Pajuelo D."/>
            <person name="Ebbesson L."/>
            <person name="Teles M."/>
            <person name="MacKenzie S."/>
            <person name="Amaro C."/>
        </authorList>
    </citation>
    <scope>NUCLEOTIDE SEQUENCE</scope>
</reference>
<dbReference type="AlphaFoldDB" id="A0A0E9TCD6"/>
<organism evidence="1">
    <name type="scientific">Anguilla anguilla</name>
    <name type="common">European freshwater eel</name>
    <name type="synonym">Muraena anguilla</name>
    <dbReference type="NCBI Taxonomy" id="7936"/>
    <lineage>
        <taxon>Eukaryota</taxon>
        <taxon>Metazoa</taxon>
        <taxon>Chordata</taxon>
        <taxon>Craniata</taxon>
        <taxon>Vertebrata</taxon>
        <taxon>Euteleostomi</taxon>
        <taxon>Actinopterygii</taxon>
        <taxon>Neopterygii</taxon>
        <taxon>Teleostei</taxon>
        <taxon>Anguilliformes</taxon>
        <taxon>Anguillidae</taxon>
        <taxon>Anguilla</taxon>
    </lineage>
</organism>
<name>A0A0E9TCD6_ANGAN</name>
<reference evidence="1" key="1">
    <citation type="submission" date="2014-11" db="EMBL/GenBank/DDBJ databases">
        <authorList>
            <person name="Amaro Gonzalez C."/>
        </authorList>
    </citation>
    <scope>NUCLEOTIDE SEQUENCE</scope>
</reference>
<sequence>MDSNPLISGKIFSLYLANCYCQLVSYAVCASVQFSSQPVSHVSPDCEPIQVS</sequence>
<evidence type="ECO:0000313" key="1">
    <source>
        <dbReference type="EMBL" id="JAH51112.1"/>
    </source>
</evidence>
<accession>A0A0E9TCD6</accession>